<evidence type="ECO:0000313" key="3">
    <source>
        <dbReference type="Proteomes" id="UP001597196"/>
    </source>
</evidence>
<gene>
    <name evidence="2" type="ORF">ACFQ4P_06340</name>
</gene>
<dbReference type="InterPro" id="IPR036291">
    <property type="entry name" value="NAD(P)-bd_dom_sf"/>
</dbReference>
<feature type="domain" description="Enoyl reductase (ER)" evidence="1">
    <location>
        <begin position="10"/>
        <end position="307"/>
    </location>
</feature>
<dbReference type="InterPro" id="IPR013154">
    <property type="entry name" value="ADH-like_N"/>
</dbReference>
<dbReference type="InterPro" id="IPR013149">
    <property type="entry name" value="ADH-like_C"/>
</dbReference>
<organism evidence="2 3">
    <name type="scientific">Lacticaseibacillus mingshuiensis</name>
    <dbReference type="NCBI Taxonomy" id="2799574"/>
    <lineage>
        <taxon>Bacteria</taxon>
        <taxon>Bacillati</taxon>
        <taxon>Bacillota</taxon>
        <taxon>Bacilli</taxon>
        <taxon>Lactobacillales</taxon>
        <taxon>Lactobacillaceae</taxon>
        <taxon>Lacticaseibacillus</taxon>
    </lineage>
</organism>
<accession>A0ABW4CIP8</accession>
<evidence type="ECO:0000259" key="1">
    <source>
        <dbReference type="SMART" id="SM00829"/>
    </source>
</evidence>
<dbReference type="GO" id="GO:0016491">
    <property type="term" value="F:oxidoreductase activity"/>
    <property type="evidence" value="ECO:0007669"/>
    <property type="project" value="UniProtKB-KW"/>
</dbReference>
<name>A0ABW4CIP8_9LACO</name>
<sequence>MKRYGFSTFGAPSVFEAIDAKALPPKAGVVQITVQGVGLNPYDGALRRGEQAKMRPLTFPIVPGTDVVGTVTALGEGVTEFSLGDTVINYRPIGGYSEVLNASASKVAKMPDAMPLAQAAGLPQAGVAALAALKQVNLRPGATLAIQGATGGVGSLLVQLARNAGLHVIAIASRPNLPLLTKWGADLALATDDLGKIADVFGTADAVINATGGGHELATSIELVKPDGKLLTTAWVDVDLSTRPHVTRLQLGTIKVDNGELLHELVDAVAAGALVVPLADVLPFDLDGVIRGHELLETRHAPGKIVLVK</sequence>
<dbReference type="PANTHER" id="PTHR43482:SF1">
    <property type="entry name" value="PROTEIN AST1-RELATED"/>
    <property type="match status" value="1"/>
</dbReference>
<dbReference type="Pfam" id="PF00107">
    <property type="entry name" value="ADH_zinc_N"/>
    <property type="match status" value="1"/>
</dbReference>
<dbReference type="InterPro" id="IPR020843">
    <property type="entry name" value="ER"/>
</dbReference>
<dbReference type="Pfam" id="PF08240">
    <property type="entry name" value="ADH_N"/>
    <property type="match status" value="1"/>
</dbReference>
<dbReference type="Gene3D" id="3.90.180.10">
    <property type="entry name" value="Medium-chain alcohol dehydrogenases, catalytic domain"/>
    <property type="match status" value="1"/>
</dbReference>
<dbReference type="EMBL" id="JBHTOC010000008">
    <property type="protein sequence ID" value="MFD1429863.1"/>
    <property type="molecule type" value="Genomic_DNA"/>
</dbReference>
<dbReference type="Gene3D" id="3.40.50.720">
    <property type="entry name" value="NAD(P)-binding Rossmann-like Domain"/>
    <property type="match status" value="1"/>
</dbReference>
<dbReference type="SUPFAM" id="SSF51735">
    <property type="entry name" value="NAD(P)-binding Rossmann-fold domains"/>
    <property type="match status" value="1"/>
</dbReference>
<evidence type="ECO:0000313" key="2">
    <source>
        <dbReference type="EMBL" id="MFD1429863.1"/>
    </source>
</evidence>
<dbReference type="InterPro" id="IPR011032">
    <property type="entry name" value="GroES-like_sf"/>
</dbReference>
<proteinExistence type="predicted"/>
<dbReference type="InterPro" id="IPR052585">
    <property type="entry name" value="Lipid_raft_assoc_Zn_ADH"/>
</dbReference>
<protein>
    <submittedName>
        <fullName evidence="2">NADP-dependent oxidoreductase</fullName>
        <ecNumber evidence="2">1.-.-.-</ecNumber>
    </submittedName>
</protein>
<dbReference type="Proteomes" id="UP001597196">
    <property type="component" value="Unassembled WGS sequence"/>
</dbReference>
<keyword evidence="3" id="KW-1185">Reference proteome</keyword>
<dbReference type="EC" id="1.-.-.-" evidence="2"/>
<dbReference type="RefSeq" id="WP_203628094.1">
    <property type="nucleotide sequence ID" value="NZ_BOLQ01000018.1"/>
</dbReference>
<dbReference type="SMART" id="SM00829">
    <property type="entry name" value="PKS_ER"/>
    <property type="match status" value="1"/>
</dbReference>
<reference evidence="3" key="1">
    <citation type="journal article" date="2019" name="Int. J. Syst. Evol. Microbiol.">
        <title>The Global Catalogue of Microorganisms (GCM) 10K type strain sequencing project: providing services to taxonomists for standard genome sequencing and annotation.</title>
        <authorList>
            <consortium name="The Broad Institute Genomics Platform"/>
            <consortium name="The Broad Institute Genome Sequencing Center for Infectious Disease"/>
            <person name="Wu L."/>
            <person name="Ma J."/>
        </authorList>
    </citation>
    <scope>NUCLEOTIDE SEQUENCE [LARGE SCALE GENOMIC DNA]</scope>
    <source>
        <strain evidence="3">CCM 8980</strain>
    </source>
</reference>
<comment type="caution">
    <text evidence="2">The sequence shown here is derived from an EMBL/GenBank/DDBJ whole genome shotgun (WGS) entry which is preliminary data.</text>
</comment>
<dbReference type="SUPFAM" id="SSF50129">
    <property type="entry name" value="GroES-like"/>
    <property type="match status" value="1"/>
</dbReference>
<dbReference type="CDD" id="cd05289">
    <property type="entry name" value="MDR_like_2"/>
    <property type="match status" value="1"/>
</dbReference>
<keyword evidence="2" id="KW-0560">Oxidoreductase</keyword>
<dbReference type="PANTHER" id="PTHR43482">
    <property type="entry name" value="PROTEIN AST1-RELATED"/>
    <property type="match status" value="1"/>
</dbReference>